<keyword evidence="1" id="KW-0805">Transcription regulation</keyword>
<dbReference type="InParanoid" id="W0RFG3"/>
<keyword evidence="5" id="KW-1185">Reference proteome</keyword>
<proteinExistence type="predicted"/>
<evidence type="ECO:0000259" key="3">
    <source>
        <dbReference type="PROSITE" id="PS01124"/>
    </source>
</evidence>
<dbReference type="KEGG" id="gba:J421_2287"/>
<dbReference type="InterPro" id="IPR018060">
    <property type="entry name" value="HTH_AraC"/>
</dbReference>
<dbReference type="eggNOG" id="COG2207">
    <property type="taxonomic scope" value="Bacteria"/>
</dbReference>
<evidence type="ECO:0000313" key="5">
    <source>
        <dbReference type="Proteomes" id="UP000019151"/>
    </source>
</evidence>
<dbReference type="GO" id="GO:0003700">
    <property type="term" value="F:DNA-binding transcription factor activity"/>
    <property type="evidence" value="ECO:0007669"/>
    <property type="project" value="InterPro"/>
</dbReference>
<reference evidence="4 5" key="1">
    <citation type="journal article" date="2014" name="Genome Announc.">
        <title>Genome Sequence and Methylome of Soil Bacterium Gemmatirosa kalamazoonensis KBS708T, a Member of the Rarely Cultivated Gemmatimonadetes Phylum.</title>
        <authorList>
            <person name="Debruyn J.M."/>
            <person name="Radosevich M."/>
            <person name="Wommack K.E."/>
            <person name="Polson S.W."/>
            <person name="Hauser L.J."/>
            <person name="Fawaz M.N."/>
            <person name="Korlach J."/>
            <person name="Tsai Y.C."/>
        </authorList>
    </citation>
    <scope>NUCLEOTIDE SEQUENCE [LARGE SCALE GENOMIC DNA]</scope>
    <source>
        <strain evidence="4 5">KBS708</strain>
    </source>
</reference>
<dbReference type="STRING" id="861299.J421_2287"/>
<name>W0RFG3_9BACT</name>
<dbReference type="EMBL" id="CP007128">
    <property type="protein sequence ID" value="AHG89824.1"/>
    <property type="molecule type" value="Genomic_DNA"/>
</dbReference>
<protein>
    <submittedName>
        <fullName evidence="4">AraC-type transcriptional regulator domain protein</fullName>
    </submittedName>
</protein>
<dbReference type="SUPFAM" id="SSF46689">
    <property type="entry name" value="Homeodomain-like"/>
    <property type="match status" value="2"/>
</dbReference>
<dbReference type="PATRIC" id="fig|861299.3.peg.2328"/>
<dbReference type="InterPro" id="IPR009594">
    <property type="entry name" value="Tscrpt_reg_HTH_AraC_N"/>
</dbReference>
<feature type="domain" description="HTH araC/xylS-type" evidence="3">
    <location>
        <begin position="214"/>
        <end position="312"/>
    </location>
</feature>
<dbReference type="Pfam" id="PF06719">
    <property type="entry name" value="AraC_N"/>
    <property type="match status" value="1"/>
</dbReference>
<evidence type="ECO:0000256" key="2">
    <source>
        <dbReference type="ARBA" id="ARBA00023163"/>
    </source>
</evidence>
<dbReference type="PANTHER" id="PTHR43436">
    <property type="entry name" value="ARAC-FAMILY TRANSCRIPTIONAL REGULATOR"/>
    <property type="match status" value="1"/>
</dbReference>
<sequence length="321" mass="34756">MTAGPRAGAAGTAGSAAQDATRVAALCAELAVLLERRTGADGGHETAIPELTLWRFSNPTEPAPVLQQPAVYVVAQGRKQVTVGGETYVYDPSQYLAVSLELPAVGNVVEARPEAPYLCLTLRVDPRELAALLVETQRPVPRGDHDGRALFVSAVGAPLLDGLVRLVRLLDAPEDIPVLAPLLRRELHYRLLQGEQQGRLAEMAIGDGRLRRVAGAIAWIRAHYAEPLRVEALARRVNMSPSALHAQFSAVAGVSPIQYQKQLRLQEARSRLLSGGTTAEAIAYEVGYASPSQFSREYARLFGEPPRRDADRMRELTPVLP</sequence>
<dbReference type="Pfam" id="PF12833">
    <property type="entry name" value="HTH_18"/>
    <property type="match status" value="1"/>
</dbReference>
<dbReference type="SMART" id="SM00342">
    <property type="entry name" value="HTH_ARAC"/>
    <property type="match status" value="1"/>
</dbReference>
<dbReference type="RefSeq" id="WP_025411310.1">
    <property type="nucleotide sequence ID" value="NZ_CP007128.1"/>
</dbReference>
<dbReference type="Gene3D" id="1.10.10.60">
    <property type="entry name" value="Homeodomain-like"/>
    <property type="match status" value="1"/>
</dbReference>
<dbReference type="HOGENOM" id="CLU_000445_100_0_0"/>
<evidence type="ECO:0000256" key="1">
    <source>
        <dbReference type="ARBA" id="ARBA00023015"/>
    </source>
</evidence>
<dbReference type="PROSITE" id="PS01124">
    <property type="entry name" value="HTH_ARAC_FAMILY_2"/>
    <property type="match status" value="1"/>
</dbReference>
<evidence type="ECO:0000313" key="4">
    <source>
        <dbReference type="EMBL" id="AHG89824.1"/>
    </source>
</evidence>
<dbReference type="InterPro" id="IPR009057">
    <property type="entry name" value="Homeodomain-like_sf"/>
</dbReference>
<keyword evidence="2" id="KW-0804">Transcription</keyword>
<dbReference type="PANTHER" id="PTHR43436:SF1">
    <property type="entry name" value="TRANSCRIPTIONAL REGULATORY PROTEIN"/>
    <property type="match status" value="1"/>
</dbReference>
<accession>W0RFG3</accession>
<gene>
    <name evidence="4" type="ORF">J421_2287</name>
</gene>
<dbReference type="AlphaFoldDB" id="W0RFG3"/>
<dbReference type="Proteomes" id="UP000019151">
    <property type="component" value="Chromosome"/>
</dbReference>
<dbReference type="GO" id="GO:0043565">
    <property type="term" value="F:sequence-specific DNA binding"/>
    <property type="evidence" value="ECO:0007669"/>
    <property type="project" value="InterPro"/>
</dbReference>
<organism evidence="4 5">
    <name type="scientific">Gemmatirosa kalamazoonensis</name>
    <dbReference type="NCBI Taxonomy" id="861299"/>
    <lineage>
        <taxon>Bacteria</taxon>
        <taxon>Pseudomonadati</taxon>
        <taxon>Gemmatimonadota</taxon>
        <taxon>Gemmatimonadia</taxon>
        <taxon>Gemmatimonadales</taxon>
        <taxon>Gemmatimonadaceae</taxon>
        <taxon>Gemmatirosa</taxon>
    </lineage>
</organism>